<comment type="caution">
    <text evidence="4">The sequence shown here is derived from an EMBL/GenBank/DDBJ whole genome shotgun (WGS) entry which is preliminary data.</text>
</comment>
<dbReference type="GO" id="GO:0016783">
    <property type="term" value="F:sulfurtransferase activity"/>
    <property type="evidence" value="ECO:0007669"/>
    <property type="project" value="InterPro"/>
</dbReference>
<evidence type="ECO:0000256" key="2">
    <source>
        <dbReference type="ARBA" id="ARBA00023150"/>
    </source>
</evidence>
<dbReference type="eggNOG" id="COG1526">
    <property type="taxonomic scope" value="Bacteria"/>
</dbReference>
<dbReference type="SUPFAM" id="SSF53927">
    <property type="entry name" value="Cytidine deaminase-like"/>
    <property type="match status" value="1"/>
</dbReference>
<name>A0A0A5G1V0_9BACI</name>
<sequence>MSNLKTTNQQWRIKRYEADQFTEMDDEIAVEMAMTIVVNGEEYATMVCSPCQLEQLVIGFLASEGFIRTYGEIVNLQVDDERGFAYVELTKQLPPEAQTRTKRFIGSCCGKSREFYFQQDMRTARTIINKETISVDAIFGLMKAFQRCSDDYKRTGGVHEAALADGSGLMYQAVDIGRHNALDKVSGYMMRDRITSRNKQIVFSGRVSSEVLLKVSKMGIGFIISPSAPTHLALKLAEDLNITVIGFVRHERMNVYTKSQYVLLD</sequence>
<dbReference type="PANTHER" id="PTHR30592:SF1">
    <property type="entry name" value="SULFUR CARRIER PROTEIN FDHD"/>
    <property type="match status" value="1"/>
</dbReference>
<dbReference type="GO" id="GO:0097163">
    <property type="term" value="F:sulfur carrier activity"/>
    <property type="evidence" value="ECO:0007669"/>
    <property type="project" value="UniProtKB-UniRule"/>
</dbReference>
<dbReference type="Gene3D" id="3.40.140.10">
    <property type="entry name" value="Cytidine Deaminase, domain 2"/>
    <property type="match status" value="1"/>
</dbReference>
<evidence type="ECO:0000256" key="3">
    <source>
        <dbReference type="HAMAP-Rule" id="MF_00187"/>
    </source>
</evidence>
<dbReference type="Pfam" id="PF02634">
    <property type="entry name" value="FdhD-NarQ"/>
    <property type="match status" value="1"/>
</dbReference>
<keyword evidence="2 3" id="KW-0501">Molybdenum cofactor biosynthesis</keyword>
<evidence type="ECO:0000313" key="4">
    <source>
        <dbReference type="EMBL" id="KGX85118.1"/>
    </source>
</evidence>
<comment type="function">
    <text evidence="3">Required for formate dehydrogenase (FDH) activity. Acts as a sulfur carrier protein that transfers sulfur from IscS to the molybdenum cofactor prior to its insertion into FDH.</text>
</comment>
<feature type="binding site" evidence="3">
    <location>
        <begin position="247"/>
        <end position="252"/>
    </location>
    <ligand>
        <name>Mo-bis(molybdopterin guanine dinucleotide)</name>
        <dbReference type="ChEBI" id="CHEBI:60539"/>
    </ligand>
</feature>
<comment type="subcellular location">
    <subcellularLocation>
        <location evidence="3">Cytoplasm</location>
    </subcellularLocation>
</comment>
<dbReference type="InterPro" id="IPR016193">
    <property type="entry name" value="Cytidine_deaminase-like"/>
</dbReference>
<dbReference type="PIRSF" id="PIRSF015626">
    <property type="entry name" value="FdhD"/>
    <property type="match status" value="1"/>
</dbReference>
<evidence type="ECO:0000256" key="1">
    <source>
        <dbReference type="ARBA" id="ARBA00022490"/>
    </source>
</evidence>
<gene>
    <name evidence="3" type="primary">fdhD</name>
    <name evidence="4" type="ORF">N784_10045</name>
</gene>
<accession>A0A0A5G1V0</accession>
<feature type="active site" description="Cysteine persulfide intermediate" evidence="3">
    <location>
        <position position="109"/>
    </location>
</feature>
<protein>
    <recommendedName>
        <fullName evidence="3">Sulfur carrier protein FdhD</fullName>
    </recommendedName>
</protein>
<organism evidence="4 5">
    <name type="scientific">Pontibacillus litoralis JSM 072002</name>
    <dbReference type="NCBI Taxonomy" id="1385512"/>
    <lineage>
        <taxon>Bacteria</taxon>
        <taxon>Bacillati</taxon>
        <taxon>Bacillota</taxon>
        <taxon>Bacilli</taxon>
        <taxon>Bacillales</taxon>
        <taxon>Bacillaceae</taxon>
        <taxon>Pontibacillus</taxon>
    </lineage>
</organism>
<dbReference type="InterPro" id="IPR003786">
    <property type="entry name" value="FdhD"/>
</dbReference>
<dbReference type="PANTHER" id="PTHR30592">
    <property type="entry name" value="FORMATE DEHYDROGENASE"/>
    <property type="match status" value="1"/>
</dbReference>
<dbReference type="Gene3D" id="3.10.20.10">
    <property type="match status" value="1"/>
</dbReference>
<keyword evidence="5" id="KW-1185">Reference proteome</keyword>
<dbReference type="HAMAP" id="MF_00187">
    <property type="entry name" value="FdhD"/>
    <property type="match status" value="1"/>
</dbReference>
<comment type="similarity">
    <text evidence="3">Belongs to the FdhD family.</text>
</comment>
<dbReference type="Proteomes" id="UP000030401">
    <property type="component" value="Unassembled WGS sequence"/>
</dbReference>
<keyword evidence="1 3" id="KW-0963">Cytoplasm</keyword>
<dbReference type="GO" id="GO:0006777">
    <property type="term" value="P:Mo-molybdopterin cofactor biosynthetic process"/>
    <property type="evidence" value="ECO:0007669"/>
    <property type="project" value="UniProtKB-UniRule"/>
</dbReference>
<dbReference type="STRING" id="1385512.N784_10045"/>
<reference evidence="4 5" key="1">
    <citation type="submission" date="2013-08" db="EMBL/GenBank/DDBJ databases">
        <authorList>
            <person name="Huang J."/>
            <person name="Wang G."/>
        </authorList>
    </citation>
    <scope>NUCLEOTIDE SEQUENCE [LARGE SCALE GENOMIC DNA]</scope>
    <source>
        <strain evidence="4 5">JSM 072002</strain>
    </source>
</reference>
<dbReference type="NCBIfam" id="TIGR00129">
    <property type="entry name" value="fdhD_narQ"/>
    <property type="match status" value="1"/>
</dbReference>
<dbReference type="AlphaFoldDB" id="A0A0A5G1V0"/>
<dbReference type="EMBL" id="AVPG01000026">
    <property type="protein sequence ID" value="KGX85118.1"/>
    <property type="molecule type" value="Genomic_DNA"/>
</dbReference>
<dbReference type="GO" id="GO:0005737">
    <property type="term" value="C:cytoplasm"/>
    <property type="evidence" value="ECO:0007669"/>
    <property type="project" value="UniProtKB-SubCell"/>
</dbReference>
<dbReference type="OrthoDB" id="9782042at2"/>
<dbReference type="RefSeq" id="WP_036835739.1">
    <property type="nucleotide sequence ID" value="NZ_AVPG01000026.1"/>
</dbReference>
<evidence type="ECO:0000313" key="5">
    <source>
        <dbReference type="Proteomes" id="UP000030401"/>
    </source>
</evidence>
<proteinExistence type="inferred from homology"/>